<comment type="caution">
    <text evidence="2">The sequence shown here is derived from an EMBL/GenBank/DDBJ whole genome shotgun (WGS) entry which is preliminary data.</text>
</comment>
<feature type="transmembrane region" description="Helical" evidence="1">
    <location>
        <begin position="130"/>
        <end position="156"/>
    </location>
</feature>
<reference evidence="2" key="1">
    <citation type="journal article" date="2020" name="mSystems">
        <title>Genome- and Community-Level Interaction Insights into Carbon Utilization and Element Cycling Functions of Hydrothermarchaeota in Hydrothermal Sediment.</title>
        <authorList>
            <person name="Zhou Z."/>
            <person name="Liu Y."/>
            <person name="Xu W."/>
            <person name="Pan J."/>
            <person name="Luo Z.H."/>
            <person name="Li M."/>
        </authorList>
    </citation>
    <scope>NUCLEOTIDE SEQUENCE [LARGE SCALE GENOMIC DNA]</scope>
    <source>
        <strain evidence="2">SpSt-556</strain>
    </source>
</reference>
<gene>
    <name evidence="2" type="ORF">ENT17_11185</name>
</gene>
<dbReference type="InterPro" id="IPR007404">
    <property type="entry name" value="YdjM-like"/>
</dbReference>
<proteinExistence type="predicted"/>
<sequence length="170" mass="18720">MPVTPFHFGAGLAAKAAAPQRFGLLAFCAANVIIDVEPLYYALTRQDPLHRFFHTLPGALIAALLTIFLFWILKTVLQWLHLSRFVVKAEISPPGVWLGAMSGAISHVLLDSVVHADVQPFAPLTRSNPFLGWFSIFEVQNFLTLLALAGIAGIILRSVLHRSKKAPFHE</sequence>
<dbReference type="AlphaFoldDB" id="A0A7C4L2T5"/>
<protein>
    <recommendedName>
        <fullName evidence="3">DUF4184 family protein</fullName>
    </recommendedName>
</protein>
<dbReference type="EMBL" id="DSXR01000115">
    <property type="protein sequence ID" value="HGS88163.1"/>
    <property type="molecule type" value="Genomic_DNA"/>
</dbReference>
<feature type="transmembrane region" description="Helical" evidence="1">
    <location>
        <begin position="22"/>
        <end position="43"/>
    </location>
</feature>
<keyword evidence="1" id="KW-0472">Membrane</keyword>
<accession>A0A7C4L2T5</accession>
<evidence type="ECO:0000313" key="2">
    <source>
        <dbReference type="EMBL" id="HGS88163.1"/>
    </source>
</evidence>
<keyword evidence="1" id="KW-1133">Transmembrane helix</keyword>
<feature type="transmembrane region" description="Helical" evidence="1">
    <location>
        <begin position="55"/>
        <end position="73"/>
    </location>
</feature>
<keyword evidence="1" id="KW-0812">Transmembrane</keyword>
<organism evidence="2">
    <name type="scientific">Bellilinea caldifistulae</name>
    <dbReference type="NCBI Taxonomy" id="360411"/>
    <lineage>
        <taxon>Bacteria</taxon>
        <taxon>Bacillati</taxon>
        <taxon>Chloroflexota</taxon>
        <taxon>Anaerolineae</taxon>
        <taxon>Anaerolineales</taxon>
        <taxon>Anaerolineaceae</taxon>
        <taxon>Bellilinea</taxon>
    </lineage>
</organism>
<evidence type="ECO:0008006" key="3">
    <source>
        <dbReference type="Google" id="ProtNLM"/>
    </source>
</evidence>
<name>A0A7C4L2T5_9CHLR</name>
<evidence type="ECO:0000256" key="1">
    <source>
        <dbReference type="SAM" id="Phobius"/>
    </source>
</evidence>
<dbReference type="Pfam" id="PF04307">
    <property type="entry name" value="YdjM"/>
    <property type="match status" value="1"/>
</dbReference>